<dbReference type="Proteomes" id="UP000184513">
    <property type="component" value="Unassembled WGS sequence"/>
</dbReference>
<dbReference type="Gene3D" id="2.60.40.1190">
    <property type="match status" value="1"/>
</dbReference>
<dbReference type="STRING" id="388280.SAMN04488057_11347"/>
<dbReference type="SUPFAM" id="SSF49344">
    <property type="entry name" value="CBD9-like"/>
    <property type="match status" value="1"/>
</dbReference>
<reference evidence="2 3" key="1">
    <citation type="submission" date="2016-11" db="EMBL/GenBank/DDBJ databases">
        <authorList>
            <person name="Jaros S."/>
            <person name="Januszkiewicz K."/>
            <person name="Wedrychowicz H."/>
        </authorList>
    </citation>
    <scope>NUCLEOTIDE SEQUENCE [LARGE SCALE GENOMIC DNA]</scope>
    <source>
        <strain evidence="2 3">CGMCC 1.6102</strain>
    </source>
</reference>
<dbReference type="GO" id="GO:0016052">
    <property type="term" value="P:carbohydrate catabolic process"/>
    <property type="evidence" value="ECO:0007669"/>
    <property type="project" value="InterPro"/>
</dbReference>
<evidence type="ECO:0000313" key="2">
    <source>
        <dbReference type="EMBL" id="SHN24295.1"/>
    </source>
</evidence>
<accession>A0A1M7Q2H0</accession>
<dbReference type="Pfam" id="PF16011">
    <property type="entry name" value="CBM9_2"/>
    <property type="match status" value="1"/>
</dbReference>
<protein>
    <submittedName>
        <fullName evidence="2">Carbohydrate-binding family 9</fullName>
    </submittedName>
</protein>
<gene>
    <name evidence="2" type="ORF">SAMN04488057_11347</name>
</gene>
<dbReference type="GO" id="GO:0004553">
    <property type="term" value="F:hydrolase activity, hydrolyzing O-glycosyl compounds"/>
    <property type="evidence" value="ECO:0007669"/>
    <property type="project" value="InterPro"/>
</dbReference>
<keyword evidence="3" id="KW-1185">Reference proteome</keyword>
<dbReference type="EMBL" id="FRCY01000013">
    <property type="protein sequence ID" value="SHN24295.1"/>
    <property type="molecule type" value="Genomic_DNA"/>
</dbReference>
<dbReference type="AlphaFoldDB" id="A0A1M7Q2H0"/>
<evidence type="ECO:0000259" key="1">
    <source>
        <dbReference type="Pfam" id="PF16011"/>
    </source>
</evidence>
<sequence>MKLVPLVFVLVLGLYNSHFTDTMIQSTSEPSRYPVHPVTQPITIDGNWEKEVWRNTPSAEIALHMGDRPHFSPKTQLKLRYDKKNIYGIFKVEDRYVRCLVQEVNGPVSTDSCVEFFFSPDVTAPLEYFNLEINCAGVPLMHHVTKPRKTYEVLDASDIAQIEIAHSMPDKVDPEIQDEVTWYIEFSMPLDILKKYREITTPAPGVTWKANFYKTGSKTSNPHFFTWNEVVNERPDFHLPAYFGEIIFQ</sequence>
<dbReference type="RefSeq" id="WP_245802897.1">
    <property type="nucleotide sequence ID" value="NZ_FRCY01000013.1"/>
</dbReference>
<dbReference type="GO" id="GO:0030246">
    <property type="term" value="F:carbohydrate binding"/>
    <property type="evidence" value="ECO:0007669"/>
    <property type="project" value="InterPro"/>
</dbReference>
<dbReference type="InterPro" id="IPR010502">
    <property type="entry name" value="Carb-bd_dom_fam9"/>
</dbReference>
<name>A0A1M7Q2H0_9BACT</name>
<dbReference type="CDD" id="cd09620">
    <property type="entry name" value="CBM9_like_3"/>
    <property type="match status" value="1"/>
</dbReference>
<feature type="domain" description="Carbohydrate-binding" evidence="1">
    <location>
        <begin position="71"/>
        <end position="248"/>
    </location>
</feature>
<evidence type="ECO:0000313" key="3">
    <source>
        <dbReference type="Proteomes" id="UP000184513"/>
    </source>
</evidence>
<organism evidence="2 3">
    <name type="scientific">Cyclobacterium lianum</name>
    <dbReference type="NCBI Taxonomy" id="388280"/>
    <lineage>
        <taxon>Bacteria</taxon>
        <taxon>Pseudomonadati</taxon>
        <taxon>Bacteroidota</taxon>
        <taxon>Cytophagia</taxon>
        <taxon>Cytophagales</taxon>
        <taxon>Cyclobacteriaceae</taxon>
        <taxon>Cyclobacterium</taxon>
    </lineage>
</organism>
<proteinExistence type="predicted"/>